<gene>
    <name evidence="7" type="ORF">EV44_g4930</name>
</gene>
<evidence type="ECO:0000259" key="6">
    <source>
        <dbReference type="PROSITE" id="PS51194"/>
    </source>
</evidence>
<evidence type="ECO:0000256" key="1">
    <source>
        <dbReference type="ARBA" id="ARBA00022741"/>
    </source>
</evidence>
<proteinExistence type="predicted"/>
<evidence type="ECO:0000256" key="3">
    <source>
        <dbReference type="ARBA" id="ARBA00022840"/>
    </source>
</evidence>
<evidence type="ECO:0000259" key="5">
    <source>
        <dbReference type="PROSITE" id="PS51192"/>
    </source>
</evidence>
<keyword evidence="3" id="KW-0067">ATP-binding</keyword>
<dbReference type="SMART" id="SM00487">
    <property type="entry name" value="DEXDc"/>
    <property type="match status" value="1"/>
</dbReference>
<dbReference type="GO" id="GO:0005634">
    <property type="term" value="C:nucleus"/>
    <property type="evidence" value="ECO:0007669"/>
    <property type="project" value="TreeGrafter"/>
</dbReference>
<dbReference type="STRING" id="52586.A0A0B1P348"/>
<dbReference type="Gene3D" id="3.40.50.10810">
    <property type="entry name" value="Tandem AAA-ATPase domain"/>
    <property type="match status" value="1"/>
</dbReference>
<dbReference type="CDD" id="cd18004">
    <property type="entry name" value="DEXHc_RAD54"/>
    <property type="match status" value="1"/>
</dbReference>
<name>A0A0B1P348_UNCNE</name>
<reference evidence="7 8" key="1">
    <citation type="journal article" date="2014" name="BMC Genomics">
        <title>Adaptive genomic structural variation in the grape powdery mildew pathogen, Erysiphe necator.</title>
        <authorList>
            <person name="Jones L."/>
            <person name="Riaz S."/>
            <person name="Morales-Cruz A."/>
            <person name="Amrine K.C."/>
            <person name="McGuire B."/>
            <person name="Gubler W.D."/>
            <person name="Walker M.A."/>
            <person name="Cantu D."/>
        </authorList>
    </citation>
    <scope>NUCLEOTIDE SEQUENCE [LARGE SCALE GENOMIC DNA]</scope>
    <source>
        <strain evidence="8">c</strain>
    </source>
</reference>
<keyword evidence="1" id="KW-0547">Nucleotide-binding</keyword>
<keyword evidence="2" id="KW-0378">Hydrolase</keyword>
<evidence type="ECO:0000256" key="2">
    <source>
        <dbReference type="ARBA" id="ARBA00022801"/>
    </source>
</evidence>
<dbReference type="SMART" id="SM00490">
    <property type="entry name" value="HELICc"/>
    <property type="match status" value="1"/>
</dbReference>
<evidence type="ECO:0000313" key="8">
    <source>
        <dbReference type="Proteomes" id="UP000030854"/>
    </source>
</evidence>
<dbReference type="HOGENOM" id="CLU_000315_10_1_1"/>
<dbReference type="InterPro" id="IPR038718">
    <property type="entry name" value="SNF2-like_sf"/>
</dbReference>
<dbReference type="InterPro" id="IPR001650">
    <property type="entry name" value="Helicase_C-like"/>
</dbReference>
<organism evidence="7 8">
    <name type="scientific">Uncinula necator</name>
    <name type="common">Grape powdery mildew</name>
    <dbReference type="NCBI Taxonomy" id="52586"/>
    <lineage>
        <taxon>Eukaryota</taxon>
        <taxon>Fungi</taxon>
        <taxon>Dikarya</taxon>
        <taxon>Ascomycota</taxon>
        <taxon>Pezizomycotina</taxon>
        <taxon>Leotiomycetes</taxon>
        <taxon>Erysiphales</taxon>
        <taxon>Erysiphaceae</taxon>
        <taxon>Erysiphe</taxon>
    </lineage>
</organism>
<accession>A0A0B1P348</accession>
<dbReference type="Gene3D" id="1.20.120.850">
    <property type="entry name" value="SWI2/SNF2 ATPases, N-terminal domain"/>
    <property type="match status" value="1"/>
</dbReference>
<dbReference type="Gene3D" id="3.40.50.300">
    <property type="entry name" value="P-loop containing nucleotide triphosphate hydrolases"/>
    <property type="match status" value="1"/>
</dbReference>
<dbReference type="AlphaFoldDB" id="A0A0B1P348"/>
<evidence type="ECO:0000256" key="4">
    <source>
        <dbReference type="SAM" id="MobiDB-lite"/>
    </source>
</evidence>
<keyword evidence="8" id="KW-1185">Reference proteome</keyword>
<dbReference type="InterPro" id="IPR014001">
    <property type="entry name" value="Helicase_ATP-bd"/>
</dbReference>
<sequence>MFKPFKPPLLKKHPQSTYQSKEDEKILESPPNRKISTSPIRPVSGAADNHSSSEVPAQEVSDVFSKKINKPKLFSENAEGYYLVLWRNFTTKKHKTWDGDGVLSIYGGFARLQDISGKDIGKTAFKDPLLPGSCLSVGGKEIEVDSIITKADFEAGKPFIQSPSKRKSSFSDSNSLVPKRPCTTISVSKNTLALDCHKVNSLKAEIPVKSFYAHKSNQSLAISANFKSPLMPNLLKSKGKAPIVTPRHDPNVPGAVVMKRPTEVPQGKEIIDVVIDPFLSQHLRDHQKEGVKFLYECIMGFRDFNGNGAILADEMGLGKSLTTIALLWTLLKQSPFQGCARIIQKALIVCPVTLIGNWKKEFLKWLGNERIGVFIMDGRRNKITDFTHGKSYSVMIVGYEKLRSIQEELKKGIGVDIVIADEGHRLKTAQNKSAQAIRSLSTPRKIILSGTPIQNDLSEFFEMVDFVNPGLLGTYKAFTKEFEIPIMKSRQPEASKKDIKLGTARHKELSSLTQVFILRRTSEILTKYLPSRTEYIIFCKPTEVQVKVYQHVLASPSFGNILGSPEASLQLITLLKKVCNAPSLLANKITNLSVNSKVSELLDVIPIKLLQIPPSIASAKLRVLDQLLNQLSQCTPEKIVIVSNYTSTLDLLSQHLTSKSLPYLRLDGKTPTSKRQDLVETFNKTPASKSFAFLLSAKAGGAGLNLIGASRLVLFDVDWNPATDLQAMARIHRDGQKRPVKIYRFLLRGGIDEKIYQRQTNKMGLAESVVDGKKNDSSFSYQELRDLFRLDLNSKCQTHDLLDCGCKGYGTNSLPEPNICENSIDNSLSITSEDDDSDLVYPIVNKIVPGTRANVDAIEQELVDKIEKNRSEKSKNKMQALMLYQHFDASLFQEKDNFCYQEKENSTTLYNKLGDDILAKTLIEQTNIAYIFSRKN</sequence>
<dbReference type="PANTHER" id="PTHR45629">
    <property type="entry name" value="SNF2/RAD54 FAMILY MEMBER"/>
    <property type="match status" value="1"/>
</dbReference>
<dbReference type="EMBL" id="JNVN01002620">
    <property type="protein sequence ID" value="KHJ31740.1"/>
    <property type="molecule type" value="Genomic_DNA"/>
</dbReference>
<feature type="domain" description="Helicase C-terminal" evidence="6">
    <location>
        <begin position="623"/>
        <end position="785"/>
    </location>
</feature>
<dbReference type="SUPFAM" id="SSF52540">
    <property type="entry name" value="P-loop containing nucleoside triphosphate hydrolases"/>
    <property type="match status" value="2"/>
</dbReference>
<dbReference type="Pfam" id="PF00271">
    <property type="entry name" value="Helicase_C"/>
    <property type="match status" value="1"/>
</dbReference>
<dbReference type="PANTHER" id="PTHR45629:SF7">
    <property type="entry name" value="DNA EXCISION REPAIR PROTEIN ERCC-6-RELATED"/>
    <property type="match status" value="1"/>
</dbReference>
<dbReference type="OMA" id="KCQTHEL"/>
<dbReference type="Pfam" id="PF00176">
    <property type="entry name" value="SNF2-rel_dom"/>
    <property type="match status" value="1"/>
</dbReference>
<dbReference type="GO" id="GO:0016787">
    <property type="term" value="F:hydrolase activity"/>
    <property type="evidence" value="ECO:0007669"/>
    <property type="project" value="UniProtKB-KW"/>
</dbReference>
<dbReference type="CDD" id="cd18793">
    <property type="entry name" value="SF2_C_SNF"/>
    <property type="match status" value="1"/>
</dbReference>
<feature type="domain" description="Helicase ATP-binding" evidence="5">
    <location>
        <begin position="300"/>
        <end position="470"/>
    </location>
</feature>
<feature type="region of interest" description="Disordered" evidence="4">
    <location>
        <begin position="1"/>
        <end position="58"/>
    </location>
</feature>
<dbReference type="InterPro" id="IPR027417">
    <property type="entry name" value="P-loop_NTPase"/>
</dbReference>
<dbReference type="GO" id="GO:0005524">
    <property type="term" value="F:ATP binding"/>
    <property type="evidence" value="ECO:0007669"/>
    <property type="project" value="InterPro"/>
</dbReference>
<dbReference type="Proteomes" id="UP000030854">
    <property type="component" value="Unassembled WGS sequence"/>
</dbReference>
<dbReference type="PROSITE" id="PS51194">
    <property type="entry name" value="HELICASE_CTER"/>
    <property type="match status" value="1"/>
</dbReference>
<protein>
    <submittedName>
        <fullName evidence="7">Putative snf2 family n-terminal domain containing protein</fullName>
    </submittedName>
</protein>
<dbReference type="InterPro" id="IPR050496">
    <property type="entry name" value="SNF2_RAD54_helicase_repair"/>
</dbReference>
<evidence type="ECO:0000313" key="7">
    <source>
        <dbReference type="EMBL" id="KHJ31740.1"/>
    </source>
</evidence>
<comment type="caution">
    <text evidence="7">The sequence shown here is derived from an EMBL/GenBank/DDBJ whole genome shotgun (WGS) entry which is preliminary data.</text>
</comment>
<dbReference type="GO" id="GO:0015616">
    <property type="term" value="F:DNA translocase activity"/>
    <property type="evidence" value="ECO:0007669"/>
    <property type="project" value="TreeGrafter"/>
</dbReference>
<dbReference type="FunFam" id="3.40.50.10810:FF:000035">
    <property type="entry name" value="DsDNA-dependent ATPase (Rad54b)"/>
    <property type="match status" value="1"/>
</dbReference>
<dbReference type="InterPro" id="IPR049730">
    <property type="entry name" value="SNF2/RAD54-like_C"/>
</dbReference>
<dbReference type="InterPro" id="IPR000330">
    <property type="entry name" value="SNF2_N"/>
</dbReference>
<dbReference type="GO" id="GO:0000724">
    <property type="term" value="P:double-strand break repair via homologous recombination"/>
    <property type="evidence" value="ECO:0007669"/>
    <property type="project" value="TreeGrafter"/>
</dbReference>
<dbReference type="PROSITE" id="PS51192">
    <property type="entry name" value="HELICASE_ATP_BIND_1"/>
    <property type="match status" value="1"/>
</dbReference>
<dbReference type="GO" id="GO:0007131">
    <property type="term" value="P:reciprocal meiotic recombination"/>
    <property type="evidence" value="ECO:0007669"/>
    <property type="project" value="TreeGrafter"/>
</dbReference>